<comment type="caution">
    <text evidence="3">The sequence shown here is derived from an EMBL/GenBank/DDBJ whole genome shotgun (WGS) entry which is preliminary data.</text>
</comment>
<evidence type="ECO:0000259" key="2">
    <source>
        <dbReference type="SMART" id="SM00829"/>
    </source>
</evidence>
<evidence type="ECO:0000313" key="3">
    <source>
        <dbReference type="EMBL" id="GAA1402500.1"/>
    </source>
</evidence>
<feature type="domain" description="Enoyl reductase (ER)" evidence="2">
    <location>
        <begin position="14"/>
        <end position="344"/>
    </location>
</feature>
<proteinExistence type="predicted"/>
<dbReference type="InterPro" id="IPR013154">
    <property type="entry name" value="ADH-like_N"/>
</dbReference>
<dbReference type="PANTHER" id="PTHR44154:SF1">
    <property type="entry name" value="QUINONE OXIDOREDUCTASE"/>
    <property type="match status" value="1"/>
</dbReference>
<dbReference type="InterPro" id="IPR020843">
    <property type="entry name" value="ER"/>
</dbReference>
<dbReference type="InterPro" id="IPR036291">
    <property type="entry name" value="NAD(P)-bd_dom_sf"/>
</dbReference>
<dbReference type="Gene3D" id="3.90.180.10">
    <property type="entry name" value="Medium-chain alcohol dehydrogenases, catalytic domain"/>
    <property type="match status" value="1"/>
</dbReference>
<dbReference type="InterPro" id="IPR011032">
    <property type="entry name" value="GroES-like_sf"/>
</dbReference>
<dbReference type="SMART" id="SM00829">
    <property type="entry name" value="PKS_ER"/>
    <property type="match status" value="1"/>
</dbReference>
<keyword evidence="4" id="KW-1185">Reference proteome</keyword>
<dbReference type="Gene3D" id="3.40.50.720">
    <property type="entry name" value="NAD(P)-binding Rossmann-like Domain"/>
    <property type="match status" value="1"/>
</dbReference>
<dbReference type="InterPro" id="IPR051603">
    <property type="entry name" value="Zinc-ADH_QOR/CCCR"/>
</dbReference>
<name>A0ABN1YAK3_9PSEU</name>
<dbReference type="EMBL" id="BAAAJK010000053">
    <property type="protein sequence ID" value="GAA1402500.1"/>
    <property type="molecule type" value="Genomic_DNA"/>
</dbReference>
<evidence type="ECO:0000256" key="1">
    <source>
        <dbReference type="ARBA" id="ARBA00022857"/>
    </source>
</evidence>
<dbReference type="SUPFAM" id="SSF51735">
    <property type="entry name" value="NAD(P)-binding Rossmann-fold domains"/>
    <property type="match status" value="1"/>
</dbReference>
<gene>
    <name evidence="3" type="ORF">GCM10009613_62580</name>
</gene>
<reference evidence="3 4" key="1">
    <citation type="journal article" date="2019" name="Int. J. Syst. Evol. Microbiol.">
        <title>The Global Catalogue of Microorganisms (GCM) 10K type strain sequencing project: providing services to taxonomists for standard genome sequencing and annotation.</title>
        <authorList>
            <consortium name="The Broad Institute Genomics Platform"/>
            <consortium name="The Broad Institute Genome Sequencing Center for Infectious Disease"/>
            <person name="Wu L."/>
            <person name="Ma J."/>
        </authorList>
    </citation>
    <scope>NUCLEOTIDE SEQUENCE [LARGE SCALE GENOMIC DNA]</scope>
    <source>
        <strain evidence="3 4">JCM 11896</strain>
    </source>
</reference>
<dbReference type="RefSeq" id="WP_344029755.1">
    <property type="nucleotide sequence ID" value="NZ_BAAAJK010000053.1"/>
</dbReference>
<dbReference type="Proteomes" id="UP001501414">
    <property type="component" value="Unassembled WGS sequence"/>
</dbReference>
<dbReference type="PANTHER" id="PTHR44154">
    <property type="entry name" value="QUINONE OXIDOREDUCTASE"/>
    <property type="match status" value="1"/>
</dbReference>
<dbReference type="InterPro" id="IPR013149">
    <property type="entry name" value="ADH-like_C"/>
</dbReference>
<evidence type="ECO:0000313" key="4">
    <source>
        <dbReference type="Proteomes" id="UP001501414"/>
    </source>
</evidence>
<protein>
    <submittedName>
        <fullName evidence="3">Alcohol dehydrogenase family protein</fullName>
    </submittedName>
</protein>
<keyword evidence="1" id="KW-0521">NADP</keyword>
<dbReference type="Pfam" id="PF08240">
    <property type="entry name" value="ADH_N"/>
    <property type="match status" value="1"/>
</dbReference>
<accession>A0ABN1YAK3</accession>
<sequence>MADTMRAWELTGHGGPEVLRWRERPVPDPGPGQVLVRVTAAALNNTDVWTRTGAYGLPGDPAARAGWRGPLRFPRIQGGDAAGVVAAAGPGVDGVPAGRRVLVDPARYERDDPDAGPVGLLGSEADGAFAGFLLADAGRVHDVGDSPLTDAELAALPVAYGTAAGMLERGRIGPGETVLVTGASGGVGLALVQLAAARGAHVVAVTSAAKAAAVRAAGAGATVDRAGGAAAVAAAAPDRLDAVLDVAGGDLLPALLPAVRDGGRWVIAGAVAGPVVELDLRRLYLHNVSLVGSSMHTRAHFDGLVAQARAGTVRPRIAARYPLAELPAAQAEFLRGQHVGKIVLAP</sequence>
<dbReference type="Pfam" id="PF00107">
    <property type="entry name" value="ADH_zinc_N"/>
    <property type="match status" value="1"/>
</dbReference>
<dbReference type="SUPFAM" id="SSF50129">
    <property type="entry name" value="GroES-like"/>
    <property type="match status" value="1"/>
</dbReference>
<organism evidence="3 4">
    <name type="scientific">Pseudonocardia kongjuensis</name>
    <dbReference type="NCBI Taxonomy" id="102227"/>
    <lineage>
        <taxon>Bacteria</taxon>
        <taxon>Bacillati</taxon>
        <taxon>Actinomycetota</taxon>
        <taxon>Actinomycetes</taxon>
        <taxon>Pseudonocardiales</taxon>
        <taxon>Pseudonocardiaceae</taxon>
        <taxon>Pseudonocardia</taxon>
    </lineage>
</organism>